<dbReference type="InterPro" id="IPR020843">
    <property type="entry name" value="ER"/>
</dbReference>
<dbReference type="EMBL" id="CP080034">
    <property type="protein sequence ID" value="QYC11870.1"/>
    <property type="molecule type" value="Genomic_DNA"/>
</dbReference>
<feature type="domain" description="Enoyl reductase (ER)" evidence="3">
    <location>
        <begin position="18"/>
        <end position="337"/>
    </location>
</feature>
<protein>
    <submittedName>
        <fullName evidence="4">Zinc-binding dehydrogenase</fullName>
    </submittedName>
</protein>
<evidence type="ECO:0000256" key="1">
    <source>
        <dbReference type="ARBA" id="ARBA00022857"/>
    </source>
</evidence>
<gene>
    <name evidence="4" type="ORF">KWG56_07950</name>
</gene>
<dbReference type="GeneID" id="94375195"/>
<proteinExistence type="predicted"/>
<evidence type="ECO:0000256" key="2">
    <source>
        <dbReference type="ARBA" id="ARBA00023002"/>
    </source>
</evidence>
<accession>A0ABX8TKW2</accession>
<organism evidence="4 5">
    <name type="scientific">Brevundimonas nasdae</name>
    <dbReference type="NCBI Taxonomy" id="172043"/>
    <lineage>
        <taxon>Bacteria</taxon>
        <taxon>Pseudomonadati</taxon>
        <taxon>Pseudomonadota</taxon>
        <taxon>Alphaproteobacteria</taxon>
        <taxon>Caulobacterales</taxon>
        <taxon>Caulobacteraceae</taxon>
        <taxon>Brevundimonas</taxon>
    </lineage>
</organism>
<dbReference type="CDD" id="cd08291">
    <property type="entry name" value="ETR_like_1"/>
    <property type="match status" value="1"/>
</dbReference>
<evidence type="ECO:0000313" key="5">
    <source>
        <dbReference type="Proteomes" id="UP000824334"/>
    </source>
</evidence>
<keyword evidence="5" id="KW-1185">Reference proteome</keyword>
<name>A0ABX8TKW2_9CAUL</name>
<reference evidence="4 5" key="1">
    <citation type="submission" date="2021-07" db="EMBL/GenBank/DDBJ databases">
        <title>Isolation and characterization of bacteria from a gold mining with a capacity of golden bioaccumulation.</title>
        <authorList>
            <person name="Yang X.J."/>
        </authorList>
    </citation>
    <scope>NUCLEOTIDE SEQUENCE [LARGE SCALE GENOMIC DNA]</scope>
    <source>
        <strain evidence="4 5">Au29</strain>
    </source>
</reference>
<dbReference type="SMART" id="SM00829">
    <property type="entry name" value="PKS_ER"/>
    <property type="match status" value="1"/>
</dbReference>
<dbReference type="PANTHER" id="PTHR48106">
    <property type="entry name" value="QUINONE OXIDOREDUCTASE PIG3-RELATED"/>
    <property type="match status" value="1"/>
</dbReference>
<evidence type="ECO:0000313" key="4">
    <source>
        <dbReference type="EMBL" id="QYC11870.1"/>
    </source>
</evidence>
<dbReference type="Proteomes" id="UP000824334">
    <property type="component" value="Chromosome"/>
</dbReference>
<evidence type="ECO:0000259" key="3">
    <source>
        <dbReference type="SMART" id="SM00829"/>
    </source>
</evidence>
<sequence length="376" mass="39293">MTDIASGIELRTLITSEGQLRLSLERVSVPQPADGQIVVRVEAAPISPSDLALLLGPADLSTARAEGTADSPVLVADVPQRRLAIIKGRLDQSMPAGNEGAGTVIAAGTKAEHLLGKTVAIVGGPTFAQYVTVRAHDALVLPEGATAVDGASAFVNPMTALGMVETMRREGHTALVHTAAASNLGQMLNKICLADGIGLVNIVRSAEQAALLRDIGAKHVIDSTSESFEADLADAIAATGATLAFDAIGGGKLAGQILNAMEIAVIRSGAPFSRYGSSVHKQVYIYGGLDLRPTELTRGFGMSWGIGGWLLPPSLAKFGMETVIAMRSRVMAELKTTFASRYTAEISLADALKPEIVAAYNRRATGEKYLILPQKT</sequence>
<dbReference type="PANTHER" id="PTHR48106:SF18">
    <property type="entry name" value="QUINONE OXIDOREDUCTASE PIG3"/>
    <property type="match status" value="1"/>
</dbReference>
<dbReference type="RefSeq" id="WP_219354375.1">
    <property type="nucleotide sequence ID" value="NZ_CP080034.1"/>
</dbReference>
<keyword evidence="2" id="KW-0560">Oxidoreductase</keyword>
<keyword evidence="1" id="KW-0521">NADP</keyword>